<dbReference type="Pfam" id="PF25019">
    <property type="entry name" value="LRR_R13L1-DRL21"/>
    <property type="match status" value="1"/>
</dbReference>
<dbReference type="EMBL" id="JAAGAX010000013">
    <property type="protein sequence ID" value="KAF2293318.1"/>
    <property type="molecule type" value="Genomic_DNA"/>
</dbReference>
<dbReference type="AlphaFoldDB" id="A0A6A6KZB1"/>
<comment type="caution">
    <text evidence="6">The sequence shown here is derived from an EMBL/GenBank/DDBJ whole genome shotgun (WGS) entry which is preliminary data.</text>
</comment>
<dbReference type="InterPro" id="IPR041118">
    <property type="entry name" value="Rx_N"/>
</dbReference>
<feature type="domain" description="Disease resistance N-terminal" evidence="4">
    <location>
        <begin position="13"/>
        <end position="94"/>
    </location>
</feature>
<dbReference type="Gene3D" id="1.20.5.4130">
    <property type="match status" value="1"/>
</dbReference>
<sequence>MAEAVLFNIANEIFKKLKSQALIEIRWWWNLEDDLEKLKNTVSTIQAVLLDAEKQYSQNRQVKVWLQRLKEAIYNGDGLLDDFATDGLSEQAMSEYKNSAKGHMPLGIREMTRLEKLYSFVAAENGPSLEPVVGLGELNGLNNMRGELIIRNFRYVIKDGVSEFHAANLEEKQYLQSLRLKWVIDPFSEPYSGATFDLLWIMMILL</sequence>
<keyword evidence="1" id="KW-0677">Repeat</keyword>
<keyword evidence="2" id="KW-0547">Nucleotide-binding</keyword>
<gene>
    <name evidence="6" type="ORF">GH714_000750</name>
</gene>
<evidence type="ECO:0000259" key="5">
    <source>
        <dbReference type="Pfam" id="PF25019"/>
    </source>
</evidence>
<evidence type="ECO:0000256" key="3">
    <source>
        <dbReference type="ARBA" id="ARBA00022821"/>
    </source>
</evidence>
<evidence type="ECO:0000313" key="7">
    <source>
        <dbReference type="Proteomes" id="UP000467840"/>
    </source>
</evidence>
<dbReference type="GO" id="GO:0006952">
    <property type="term" value="P:defense response"/>
    <property type="evidence" value="ECO:0007669"/>
    <property type="project" value="UniProtKB-KW"/>
</dbReference>
<evidence type="ECO:0000259" key="4">
    <source>
        <dbReference type="Pfam" id="PF18052"/>
    </source>
</evidence>
<keyword evidence="3" id="KW-0611">Plant defense</keyword>
<keyword evidence="7" id="KW-1185">Reference proteome</keyword>
<name>A0A6A6KZB1_HEVBR</name>
<protein>
    <submittedName>
        <fullName evidence="6">Uncharacterized protein</fullName>
    </submittedName>
</protein>
<organism evidence="6 7">
    <name type="scientific">Hevea brasiliensis</name>
    <name type="common">Para rubber tree</name>
    <name type="synonym">Siphonia brasiliensis</name>
    <dbReference type="NCBI Taxonomy" id="3981"/>
    <lineage>
        <taxon>Eukaryota</taxon>
        <taxon>Viridiplantae</taxon>
        <taxon>Streptophyta</taxon>
        <taxon>Embryophyta</taxon>
        <taxon>Tracheophyta</taxon>
        <taxon>Spermatophyta</taxon>
        <taxon>Magnoliopsida</taxon>
        <taxon>eudicotyledons</taxon>
        <taxon>Gunneridae</taxon>
        <taxon>Pentapetalae</taxon>
        <taxon>rosids</taxon>
        <taxon>fabids</taxon>
        <taxon>Malpighiales</taxon>
        <taxon>Euphorbiaceae</taxon>
        <taxon>Crotonoideae</taxon>
        <taxon>Micrandreae</taxon>
        <taxon>Hevea</taxon>
    </lineage>
</organism>
<reference evidence="6 7" key="1">
    <citation type="journal article" date="2020" name="Mol. Plant">
        <title>The Chromosome-Based Rubber Tree Genome Provides New Insights into Spurge Genome Evolution and Rubber Biosynthesis.</title>
        <authorList>
            <person name="Liu J."/>
            <person name="Shi C."/>
            <person name="Shi C.C."/>
            <person name="Li W."/>
            <person name="Zhang Q.J."/>
            <person name="Zhang Y."/>
            <person name="Li K."/>
            <person name="Lu H.F."/>
            <person name="Shi C."/>
            <person name="Zhu S.T."/>
            <person name="Xiao Z.Y."/>
            <person name="Nan H."/>
            <person name="Yue Y."/>
            <person name="Zhu X.G."/>
            <person name="Wu Y."/>
            <person name="Hong X.N."/>
            <person name="Fan G.Y."/>
            <person name="Tong Y."/>
            <person name="Zhang D."/>
            <person name="Mao C.L."/>
            <person name="Liu Y.L."/>
            <person name="Hao S.J."/>
            <person name="Liu W.Q."/>
            <person name="Lv M.Q."/>
            <person name="Zhang H.B."/>
            <person name="Liu Y."/>
            <person name="Hu-Tang G.R."/>
            <person name="Wang J.P."/>
            <person name="Wang J.H."/>
            <person name="Sun Y.H."/>
            <person name="Ni S.B."/>
            <person name="Chen W.B."/>
            <person name="Zhang X.C."/>
            <person name="Jiao Y.N."/>
            <person name="Eichler E.E."/>
            <person name="Li G.H."/>
            <person name="Liu X."/>
            <person name="Gao L.Z."/>
        </authorList>
    </citation>
    <scope>NUCLEOTIDE SEQUENCE [LARGE SCALE GENOMIC DNA]</scope>
    <source>
        <strain evidence="7">cv. GT1</strain>
        <tissue evidence="6">Leaf</tissue>
    </source>
</reference>
<dbReference type="InterPro" id="IPR056789">
    <property type="entry name" value="LRR_R13L1-DRL21"/>
</dbReference>
<proteinExistence type="predicted"/>
<feature type="domain" description="R13L1/DRL21-like LRR repeat region" evidence="5">
    <location>
        <begin position="135"/>
        <end position="183"/>
    </location>
</feature>
<evidence type="ECO:0000256" key="1">
    <source>
        <dbReference type="ARBA" id="ARBA00022737"/>
    </source>
</evidence>
<dbReference type="Pfam" id="PF18052">
    <property type="entry name" value="Rx_N"/>
    <property type="match status" value="1"/>
</dbReference>
<dbReference type="GO" id="GO:0000166">
    <property type="term" value="F:nucleotide binding"/>
    <property type="evidence" value="ECO:0007669"/>
    <property type="project" value="UniProtKB-KW"/>
</dbReference>
<dbReference type="Proteomes" id="UP000467840">
    <property type="component" value="Chromosome 7"/>
</dbReference>
<accession>A0A6A6KZB1</accession>
<evidence type="ECO:0000313" key="6">
    <source>
        <dbReference type="EMBL" id="KAF2293318.1"/>
    </source>
</evidence>
<evidence type="ECO:0000256" key="2">
    <source>
        <dbReference type="ARBA" id="ARBA00022741"/>
    </source>
</evidence>